<dbReference type="OrthoDB" id="4364812at2759"/>
<proteinExistence type="predicted"/>
<organism evidence="1 2">
    <name type="scientific">Emericella nidulans (strain FGSC A4 / ATCC 38163 / CBS 112.46 / NRRL 194 / M139)</name>
    <name type="common">Aspergillus nidulans</name>
    <dbReference type="NCBI Taxonomy" id="227321"/>
    <lineage>
        <taxon>Eukaryota</taxon>
        <taxon>Fungi</taxon>
        <taxon>Dikarya</taxon>
        <taxon>Ascomycota</taxon>
        <taxon>Pezizomycotina</taxon>
        <taxon>Eurotiomycetes</taxon>
        <taxon>Eurotiomycetidae</taxon>
        <taxon>Eurotiales</taxon>
        <taxon>Aspergillaceae</taxon>
        <taxon>Aspergillus</taxon>
        <taxon>Aspergillus subgen. Nidulantes</taxon>
    </lineage>
</organism>
<name>Q5BG12_EMENI</name>
<dbReference type="RefSeq" id="XP_658122.1">
    <property type="nucleotide sequence ID" value="XM_653030.1"/>
</dbReference>
<dbReference type="OMA" id="QAWWACL"/>
<dbReference type="STRING" id="227321.Q5BG12"/>
<gene>
    <name evidence="1" type="ORF">ANIA_00518</name>
</gene>
<dbReference type="EMBL" id="BN001308">
    <property type="protein sequence ID" value="CBF89322.1"/>
    <property type="molecule type" value="Genomic_DNA"/>
</dbReference>
<dbReference type="InParanoid" id="Q5BG12"/>
<dbReference type="AlphaFoldDB" id="Q5BG12"/>
<keyword evidence="2" id="KW-1185">Reference proteome</keyword>
<dbReference type="GeneID" id="2876296"/>
<evidence type="ECO:0000313" key="2">
    <source>
        <dbReference type="Proteomes" id="UP000000560"/>
    </source>
</evidence>
<dbReference type="HOGENOM" id="CLU_071361_1_0_1"/>
<dbReference type="eggNOG" id="ENOG502SSAT">
    <property type="taxonomic scope" value="Eukaryota"/>
</dbReference>
<dbReference type="KEGG" id="ani:ANIA_00518"/>
<accession>C8VSV6</accession>
<accession>Q5BG12</accession>
<sequence length="322" mass="37198">MSNEDRGYIPKWGELPVEQYLIARFPFKLSCPSTTTNVPQRHWDSAATESADEQRLRLIRQFIDLDEIPREWDPVNYGAPPPRMPTAEEIDTVLRPWRSDELRQQAWQILESGNAAPILLRTHYDPEGDEKMEEWIGASEEFENQAWWACLNDPALFDFGSDWQRVYDIVPEVAGPVGGAGYRRYPASEIVEMSRTQFKTSFGKAKENEPDRWREDRHRFVELEAADLLRTVAAAYILVADQETFETGGQLRLLYLDGKRNVIRETRVEADAQTITDVIMDWDQLNLPPDLWEEGTIGDRYRVTGDLGRELYQLSEADMADP</sequence>
<reference evidence="2" key="2">
    <citation type="journal article" date="2009" name="Fungal Genet. Biol.">
        <title>The 2008 update of the Aspergillus nidulans genome annotation: a community effort.</title>
        <authorList>
            <person name="Wortman J.R."/>
            <person name="Gilsenan J.M."/>
            <person name="Joardar V."/>
            <person name="Deegan J."/>
            <person name="Clutterbuck J."/>
            <person name="Andersen M.R."/>
            <person name="Archer D."/>
            <person name="Bencina M."/>
            <person name="Braus G."/>
            <person name="Coutinho P."/>
            <person name="von Dohren H."/>
            <person name="Doonan J."/>
            <person name="Driessen A.J."/>
            <person name="Durek P."/>
            <person name="Espeso E."/>
            <person name="Fekete E."/>
            <person name="Flipphi M."/>
            <person name="Estrada C.G."/>
            <person name="Geysens S."/>
            <person name="Goldman G."/>
            <person name="de Groot P.W."/>
            <person name="Hansen K."/>
            <person name="Harris S.D."/>
            <person name="Heinekamp T."/>
            <person name="Helmstaedt K."/>
            <person name="Henrissat B."/>
            <person name="Hofmann G."/>
            <person name="Homan T."/>
            <person name="Horio T."/>
            <person name="Horiuchi H."/>
            <person name="James S."/>
            <person name="Jones M."/>
            <person name="Karaffa L."/>
            <person name="Karanyi Z."/>
            <person name="Kato M."/>
            <person name="Keller N."/>
            <person name="Kelly D.E."/>
            <person name="Kiel J.A."/>
            <person name="Kim J.M."/>
            <person name="van der Klei I.J."/>
            <person name="Klis F.M."/>
            <person name="Kovalchuk A."/>
            <person name="Krasevec N."/>
            <person name="Kubicek C.P."/>
            <person name="Liu B."/>
            <person name="Maccabe A."/>
            <person name="Meyer V."/>
            <person name="Mirabito P."/>
            <person name="Miskei M."/>
            <person name="Mos M."/>
            <person name="Mullins J."/>
            <person name="Nelson D.R."/>
            <person name="Nielsen J."/>
            <person name="Oakley B.R."/>
            <person name="Osmani S.A."/>
            <person name="Pakula T."/>
            <person name="Paszewski A."/>
            <person name="Paulsen I."/>
            <person name="Pilsyk S."/>
            <person name="Pocsi I."/>
            <person name="Punt P.J."/>
            <person name="Ram A.F."/>
            <person name="Ren Q."/>
            <person name="Robellet X."/>
            <person name="Robson G."/>
            <person name="Seiboth B."/>
            <person name="van Solingen P."/>
            <person name="Specht T."/>
            <person name="Sun J."/>
            <person name="Taheri-Talesh N."/>
            <person name="Takeshita N."/>
            <person name="Ussery D."/>
            <person name="vanKuyk P.A."/>
            <person name="Visser H."/>
            <person name="van de Vondervoort P.J."/>
            <person name="de Vries R.P."/>
            <person name="Walton J."/>
            <person name="Xiang X."/>
            <person name="Xiong Y."/>
            <person name="Zeng A.P."/>
            <person name="Brandt B.W."/>
            <person name="Cornell M.J."/>
            <person name="van den Hondel C.A."/>
            <person name="Visser J."/>
            <person name="Oliver S.G."/>
            <person name="Turner G."/>
        </authorList>
    </citation>
    <scope>GENOME REANNOTATION</scope>
    <source>
        <strain evidence="2">FGSC A4 / ATCC 38163 / CBS 112.46 / NRRL 194 / M139</strain>
    </source>
</reference>
<evidence type="ECO:0000313" key="1">
    <source>
        <dbReference type="EMBL" id="CBF89322.1"/>
    </source>
</evidence>
<protein>
    <submittedName>
        <fullName evidence="1">Uncharacterized protein</fullName>
    </submittedName>
</protein>
<reference evidence="2" key="1">
    <citation type="journal article" date="2005" name="Nature">
        <title>Sequencing of Aspergillus nidulans and comparative analysis with A. fumigatus and A. oryzae.</title>
        <authorList>
            <person name="Galagan J.E."/>
            <person name="Calvo S.E."/>
            <person name="Cuomo C."/>
            <person name="Ma L.J."/>
            <person name="Wortman J.R."/>
            <person name="Batzoglou S."/>
            <person name="Lee S.I."/>
            <person name="Basturkmen M."/>
            <person name="Spevak C.C."/>
            <person name="Clutterbuck J."/>
            <person name="Kapitonov V."/>
            <person name="Jurka J."/>
            <person name="Scazzocchio C."/>
            <person name="Farman M."/>
            <person name="Butler J."/>
            <person name="Purcell S."/>
            <person name="Harris S."/>
            <person name="Braus G.H."/>
            <person name="Draht O."/>
            <person name="Busch S."/>
            <person name="D'Enfert C."/>
            <person name="Bouchier C."/>
            <person name="Goldman G.H."/>
            <person name="Bell-Pedersen D."/>
            <person name="Griffiths-Jones S."/>
            <person name="Doonan J.H."/>
            <person name="Yu J."/>
            <person name="Vienken K."/>
            <person name="Pain A."/>
            <person name="Freitag M."/>
            <person name="Selker E.U."/>
            <person name="Archer D.B."/>
            <person name="Penalva M.A."/>
            <person name="Oakley B.R."/>
            <person name="Momany M."/>
            <person name="Tanaka T."/>
            <person name="Kumagai T."/>
            <person name="Asai K."/>
            <person name="Machida M."/>
            <person name="Nierman W.C."/>
            <person name="Denning D.W."/>
            <person name="Caddick M."/>
            <person name="Hynes M."/>
            <person name="Paoletti M."/>
            <person name="Fischer R."/>
            <person name="Miller B."/>
            <person name="Dyer P."/>
            <person name="Sachs M.S."/>
            <person name="Osmani S.A."/>
            <person name="Birren B.W."/>
        </authorList>
    </citation>
    <scope>NUCLEOTIDE SEQUENCE [LARGE SCALE GENOMIC DNA]</scope>
    <source>
        <strain evidence="2">FGSC A4 / ATCC 38163 / CBS 112.46 / NRRL 194 / M139</strain>
    </source>
</reference>
<dbReference type="Proteomes" id="UP000000560">
    <property type="component" value="Chromosome VIII"/>
</dbReference>